<keyword evidence="6" id="KW-0694">RNA-binding</keyword>
<evidence type="ECO:0000256" key="1">
    <source>
        <dbReference type="ARBA" id="ARBA00009673"/>
    </source>
</evidence>
<dbReference type="EMBL" id="KV426103">
    <property type="protein sequence ID" value="KZV88291.1"/>
    <property type="molecule type" value="Genomic_DNA"/>
</dbReference>
<dbReference type="EC" id="3.1.1.96" evidence="2 6"/>
<evidence type="ECO:0000256" key="5">
    <source>
        <dbReference type="ARBA" id="ARBA00048018"/>
    </source>
</evidence>
<dbReference type="STRING" id="1314781.A0A165F3A9"/>
<evidence type="ECO:0000256" key="7">
    <source>
        <dbReference type="SAM" id="MobiDB-lite"/>
    </source>
</evidence>
<keyword evidence="9" id="KW-1185">Reference proteome</keyword>
<organism evidence="8 9">
    <name type="scientific">Exidia glandulosa HHB12029</name>
    <dbReference type="NCBI Taxonomy" id="1314781"/>
    <lineage>
        <taxon>Eukaryota</taxon>
        <taxon>Fungi</taxon>
        <taxon>Dikarya</taxon>
        <taxon>Basidiomycota</taxon>
        <taxon>Agaricomycotina</taxon>
        <taxon>Agaricomycetes</taxon>
        <taxon>Auriculariales</taxon>
        <taxon>Exidiaceae</taxon>
        <taxon>Exidia</taxon>
    </lineage>
</organism>
<dbReference type="GO" id="GO:0106026">
    <property type="term" value="F:Gly-tRNA(Ala) deacylase activity"/>
    <property type="evidence" value="ECO:0007669"/>
    <property type="project" value="RHEA"/>
</dbReference>
<dbReference type="NCBIfam" id="TIGR00256">
    <property type="entry name" value="D-aminoacyl-tRNA deacylase"/>
    <property type="match status" value="1"/>
</dbReference>
<proteinExistence type="inferred from homology"/>
<keyword evidence="6" id="KW-0963">Cytoplasm</keyword>
<comment type="similarity">
    <text evidence="1 6">Belongs to the DTD family.</text>
</comment>
<keyword evidence="6" id="KW-0378">Hydrolase</keyword>
<dbReference type="GO" id="GO:0051500">
    <property type="term" value="F:D-tyrosyl-tRNA(Tyr) deacylase activity"/>
    <property type="evidence" value="ECO:0007669"/>
    <property type="project" value="TreeGrafter"/>
</dbReference>
<evidence type="ECO:0000313" key="8">
    <source>
        <dbReference type="EMBL" id="KZV88291.1"/>
    </source>
</evidence>
<evidence type="ECO:0000256" key="4">
    <source>
        <dbReference type="ARBA" id="ARBA00047676"/>
    </source>
</evidence>
<dbReference type="InterPro" id="IPR003732">
    <property type="entry name" value="Daa-tRNA_deacyls_DTD"/>
</dbReference>
<dbReference type="Proteomes" id="UP000077266">
    <property type="component" value="Unassembled WGS sequence"/>
</dbReference>
<protein>
    <recommendedName>
        <fullName evidence="3 6">D-aminoacyl-tRNA deacylase</fullName>
        <ecNumber evidence="2 6">3.1.1.96</ecNumber>
    </recommendedName>
</protein>
<comment type="catalytic activity">
    <reaction evidence="5">
        <text>a D-aminoacyl-tRNA + H2O = a tRNA + a D-alpha-amino acid + H(+)</text>
        <dbReference type="Rhea" id="RHEA:13953"/>
        <dbReference type="Rhea" id="RHEA-COMP:10123"/>
        <dbReference type="Rhea" id="RHEA-COMP:10124"/>
        <dbReference type="ChEBI" id="CHEBI:15377"/>
        <dbReference type="ChEBI" id="CHEBI:15378"/>
        <dbReference type="ChEBI" id="CHEBI:59871"/>
        <dbReference type="ChEBI" id="CHEBI:78442"/>
        <dbReference type="ChEBI" id="CHEBI:79333"/>
        <dbReference type="EC" id="3.1.1.96"/>
    </reaction>
</comment>
<dbReference type="PANTHER" id="PTHR10472:SF5">
    <property type="entry name" value="D-AMINOACYL-TRNA DEACYLASE 1"/>
    <property type="match status" value="1"/>
</dbReference>
<accession>A0A165F3A9</accession>
<evidence type="ECO:0000256" key="2">
    <source>
        <dbReference type="ARBA" id="ARBA00013056"/>
    </source>
</evidence>
<dbReference type="InParanoid" id="A0A165F3A9"/>
<evidence type="ECO:0000256" key="3">
    <source>
        <dbReference type="ARBA" id="ARBA00020007"/>
    </source>
</evidence>
<sequence>MKAIVQRVAKASVSVDNVVISQISRGFMVLIGVGRDDTQSDIESLAKKILALRAFPDPNSGAQWKKTVKDVEGAILCVSQFTLFAKTPRGRPDFHGAMPTERGREMYAAFLKRLGELYQPQRIKDGQFGAMMDVSLTNEGPVTFTIESQEKREAGIAADESRSANGQVTAPVVESLRGEQQSGTEE</sequence>
<feature type="region of interest" description="Disordered" evidence="7">
    <location>
        <begin position="148"/>
        <end position="186"/>
    </location>
</feature>
<dbReference type="SUPFAM" id="SSF69500">
    <property type="entry name" value="DTD-like"/>
    <property type="match status" value="1"/>
</dbReference>
<evidence type="ECO:0000256" key="6">
    <source>
        <dbReference type="RuleBase" id="RU003470"/>
    </source>
</evidence>
<name>A0A165F3A9_EXIGL</name>
<dbReference type="Gene3D" id="3.50.80.10">
    <property type="entry name" value="D-tyrosyl-tRNA(Tyr) deacylase"/>
    <property type="match status" value="1"/>
</dbReference>
<dbReference type="InterPro" id="IPR023509">
    <property type="entry name" value="DTD-like_sf"/>
</dbReference>
<comment type="catalytic activity">
    <reaction evidence="4">
        <text>glycyl-tRNA(Ala) + H2O = tRNA(Ala) + glycine + H(+)</text>
        <dbReference type="Rhea" id="RHEA:53744"/>
        <dbReference type="Rhea" id="RHEA-COMP:9657"/>
        <dbReference type="Rhea" id="RHEA-COMP:13640"/>
        <dbReference type="ChEBI" id="CHEBI:15377"/>
        <dbReference type="ChEBI" id="CHEBI:15378"/>
        <dbReference type="ChEBI" id="CHEBI:57305"/>
        <dbReference type="ChEBI" id="CHEBI:78442"/>
        <dbReference type="ChEBI" id="CHEBI:78522"/>
        <dbReference type="EC" id="3.1.1.96"/>
    </reaction>
</comment>
<dbReference type="OrthoDB" id="275783at2759"/>
<dbReference type="PANTHER" id="PTHR10472">
    <property type="entry name" value="D-TYROSYL-TRNA TYR DEACYLASE"/>
    <property type="match status" value="1"/>
</dbReference>
<gene>
    <name evidence="8" type="ORF">EXIGLDRAFT_679069</name>
</gene>
<dbReference type="GO" id="GO:0005737">
    <property type="term" value="C:cytoplasm"/>
    <property type="evidence" value="ECO:0007669"/>
    <property type="project" value="UniProtKB-SubCell"/>
</dbReference>
<dbReference type="HAMAP" id="MF_00518">
    <property type="entry name" value="Deacylase_Dtd"/>
    <property type="match status" value="1"/>
</dbReference>
<dbReference type="FunFam" id="3.50.80.10:FF:000001">
    <property type="entry name" value="D-aminoacyl-tRNA deacylase"/>
    <property type="match status" value="1"/>
</dbReference>
<dbReference type="FunCoup" id="A0A165F3A9">
    <property type="interactions" value="418"/>
</dbReference>
<keyword evidence="6" id="KW-0820">tRNA-binding</keyword>
<dbReference type="AlphaFoldDB" id="A0A165F3A9"/>
<comment type="subcellular location">
    <subcellularLocation>
        <location evidence="6">Cytoplasm</location>
    </subcellularLocation>
</comment>
<dbReference type="Pfam" id="PF02580">
    <property type="entry name" value="Tyr_Deacylase"/>
    <property type="match status" value="1"/>
</dbReference>
<feature type="compositionally biased region" description="Basic and acidic residues" evidence="7">
    <location>
        <begin position="148"/>
        <end position="162"/>
    </location>
</feature>
<evidence type="ECO:0000313" key="9">
    <source>
        <dbReference type="Proteomes" id="UP000077266"/>
    </source>
</evidence>
<reference evidence="8 9" key="1">
    <citation type="journal article" date="2016" name="Mol. Biol. Evol.">
        <title>Comparative Genomics of Early-Diverging Mushroom-Forming Fungi Provides Insights into the Origins of Lignocellulose Decay Capabilities.</title>
        <authorList>
            <person name="Nagy L.G."/>
            <person name="Riley R."/>
            <person name="Tritt A."/>
            <person name="Adam C."/>
            <person name="Daum C."/>
            <person name="Floudas D."/>
            <person name="Sun H."/>
            <person name="Yadav J.S."/>
            <person name="Pangilinan J."/>
            <person name="Larsson K.H."/>
            <person name="Matsuura K."/>
            <person name="Barry K."/>
            <person name="Labutti K."/>
            <person name="Kuo R."/>
            <person name="Ohm R.A."/>
            <person name="Bhattacharya S.S."/>
            <person name="Shirouzu T."/>
            <person name="Yoshinaga Y."/>
            <person name="Martin F.M."/>
            <person name="Grigoriev I.V."/>
            <person name="Hibbett D.S."/>
        </authorList>
    </citation>
    <scope>NUCLEOTIDE SEQUENCE [LARGE SCALE GENOMIC DNA]</scope>
    <source>
        <strain evidence="8 9">HHB12029</strain>
    </source>
</reference>
<dbReference type="GO" id="GO:0000049">
    <property type="term" value="F:tRNA binding"/>
    <property type="evidence" value="ECO:0007669"/>
    <property type="project" value="UniProtKB-KW"/>
</dbReference>